<dbReference type="PROSITE" id="PS50928">
    <property type="entry name" value="ABC_TM1"/>
    <property type="match status" value="1"/>
</dbReference>
<dbReference type="Proteomes" id="UP001493487">
    <property type="component" value="Unassembled WGS sequence"/>
</dbReference>
<dbReference type="CDD" id="cd06261">
    <property type="entry name" value="TM_PBP2"/>
    <property type="match status" value="1"/>
</dbReference>
<comment type="subcellular location">
    <subcellularLocation>
        <location evidence="1">Cell membrane</location>
        <topology evidence="1">Multi-pass membrane protein</topology>
    </subcellularLocation>
</comment>
<feature type="transmembrane region" description="Helical" evidence="7">
    <location>
        <begin position="186"/>
        <end position="208"/>
    </location>
</feature>
<protein>
    <submittedName>
        <fullName evidence="9">Carbohydrate ABC transporter permease</fullName>
    </submittedName>
</protein>
<keyword evidence="4 7" id="KW-0812">Transmembrane</keyword>
<name>A0ABV1KNA9_9BACL</name>
<dbReference type="EMBL" id="JASKHM010000002">
    <property type="protein sequence ID" value="MEQ4481580.1"/>
    <property type="molecule type" value="Genomic_DNA"/>
</dbReference>
<evidence type="ECO:0000256" key="2">
    <source>
        <dbReference type="ARBA" id="ARBA00022448"/>
    </source>
</evidence>
<keyword evidence="2" id="KW-0813">Transport</keyword>
<dbReference type="SUPFAM" id="SSF161098">
    <property type="entry name" value="MetI-like"/>
    <property type="match status" value="1"/>
</dbReference>
<dbReference type="InterPro" id="IPR035906">
    <property type="entry name" value="MetI-like_sf"/>
</dbReference>
<evidence type="ECO:0000256" key="6">
    <source>
        <dbReference type="ARBA" id="ARBA00023136"/>
    </source>
</evidence>
<dbReference type="Gene3D" id="1.10.3720.10">
    <property type="entry name" value="MetI-like"/>
    <property type="match status" value="1"/>
</dbReference>
<keyword evidence="10" id="KW-1185">Reference proteome</keyword>
<evidence type="ECO:0000259" key="8">
    <source>
        <dbReference type="PROSITE" id="PS50928"/>
    </source>
</evidence>
<evidence type="ECO:0000256" key="5">
    <source>
        <dbReference type="ARBA" id="ARBA00022989"/>
    </source>
</evidence>
<evidence type="ECO:0000313" key="10">
    <source>
        <dbReference type="Proteomes" id="UP001493487"/>
    </source>
</evidence>
<evidence type="ECO:0000256" key="4">
    <source>
        <dbReference type="ARBA" id="ARBA00022692"/>
    </source>
</evidence>
<feature type="domain" description="ABC transmembrane type-1" evidence="8">
    <location>
        <begin position="78"/>
        <end position="282"/>
    </location>
</feature>
<feature type="transmembrane region" description="Helical" evidence="7">
    <location>
        <begin position="116"/>
        <end position="135"/>
    </location>
</feature>
<organism evidence="9 10">
    <name type="scientific">Cohnella silvisoli</name>
    <dbReference type="NCBI Taxonomy" id="2873699"/>
    <lineage>
        <taxon>Bacteria</taxon>
        <taxon>Bacillati</taxon>
        <taxon>Bacillota</taxon>
        <taxon>Bacilli</taxon>
        <taxon>Bacillales</taxon>
        <taxon>Paenibacillaceae</taxon>
        <taxon>Cohnella</taxon>
    </lineage>
</organism>
<feature type="transmembrane region" description="Helical" evidence="7">
    <location>
        <begin position="147"/>
        <end position="166"/>
    </location>
</feature>
<reference evidence="9 10" key="1">
    <citation type="journal article" date="2023" name="Genome Announc.">
        <title>Pan-Genome Analyses of the Genus Cohnella and Proposal of the Novel Species Cohnella silvisoli sp. nov., Isolated from Forest Soil.</title>
        <authorList>
            <person name="Wang C."/>
            <person name="Mao L."/>
            <person name="Bao G."/>
            <person name="Zhu H."/>
        </authorList>
    </citation>
    <scope>NUCLEOTIDE SEQUENCE [LARGE SCALE GENOMIC DNA]</scope>
    <source>
        <strain evidence="9 10">NL03-T5-1</strain>
    </source>
</reference>
<keyword evidence="6 7" id="KW-0472">Membrane</keyword>
<accession>A0ABV1KNA9</accession>
<gene>
    <name evidence="9" type="ORF">QJS35_04145</name>
</gene>
<keyword evidence="3" id="KW-1003">Cell membrane</keyword>
<evidence type="ECO:0000256" key="7">
    <source>
        <dbReference type="SAM" id="Phobius"/>
    </source>
</evidence>
<evidence type="ECO:0000313" key="9">
    <source>
        <dbReference type="EMBL" id="MEQ4481580.1"/>
    </source>
</evidence>
<evidence type="ECO:0000256" key="3">
    <source>
        <dbReference type="ARBA" id="ARBA00022475"/>
    </source>
</evidence>
<feature type="transmembrane region" description="Helical" evidence="7">
    <location>
        <begin position="264"/>
        <end position="283"/>
    </location>
</feature>
<dbReference type="RefSeq" id="WP_232183805.1">
    <property type="nucleotide sequence ID" value="NZ_JAIOAP010000002.1"/>
</dbReference>
<keyword evidence="5 7" id="KW-1133">Transmembrane helix</keyword>
<sequence>MRAVYVKNTTAGRIFDFFNIAFMIILAFVMLYPFWNQFILSLNEGKDATRGGLYFWPRAFTWDNYTYMFNKGNLGKGAIISVLRVVVGTVTTLFCSGLLAYITTVKWYSGRRFTRVLFLITLYFSGGLIPTYLLFNQLHLMETFTVYWLPGLFSAYYMLLISSYMYNLPEALSESARIDGAGELRIYVQIIAPMCIPVFAAVAVFSAVSHWNSWFDVMLYNSSGKWDTLQVYLRKILLDVEQMSKLMDEQRQIEGMRKLTSASIRAATTVIVTLPIILSYPFMQKYFMSGITIGAVKE</sequence>
<evidence type="ECO:0000256" key="1">
    <source>
        <dbReference type="ARBA" id="ARBA00004651"/>
    </source>
</evidence>
<feature type="transmembrane region" description="Helical" evidence="7">
    <location>
        <begin position="78"/>
        <end position="104"/>
    </location>
</feature>
<dbReference type="InterPro" id="IPR000515">
    <property type="entry name" value="MetI-like"/>
</dbReference>
<dbReference type="PANTHER" id="PTHR43744">
    <property type="entry name" value="ABC TRANSPORTER PERMEASE PROTEIN MG189-RELATED-RELATED"/>
    <property type="match status" value="1"/>
</dbReference>
<comment type="caution">
    <text evidence="9">The sequence shown here is derived from an EMBL/GenBank/DDBJ whole genome shotgun (WGS) entry which is preliminary data.</text>
</comment>
<feature type="transmembrane region" description="Helical" evidence="7">
    <location>
        <begin position="12"/>
        <end position="35"/>
    </location>
</feature>
<proteinExistence type="predicted"/>
<dbReference type="PANTHER" id="PTHR43744:SF9">
    <property type="entry name" value="POLYGALACTURONAN_RHAMNOGALACTURONAN TRANSPORT SYSTEM PERMEASE PROTEIN YTCP"/>
    <property type="match status" value="1"/>
</dbReference>